<dbReference type="InterPro" id="IPR000551">
    <property type="entry name" value="MerR-type_HTH_dom"/>
</dbReference>
<dbReference type="InterPro" id="IPR047057">
    <property type="entry name" value="MerR_fam"/>
</dbReference>
<evidence type="ECO:0000256" key="2">
    <source>
        <dbReference type="SAM" id="MobiDB-lite"/>
    </source>
</evidence>
<dbReference type="SMART" id="SM00422">
    <property type="entry name" value="HTH_MERR"/>
    <property type="match status" value="1"/>
</dbReference>
<keyword evidence="1" id="KW-0238">DNA-binding</keyword>
<evidence type="ECO:0000259" key="3">
    <source>
        <dbReference type="PROSITE" id="PS50937"/>
    </source>
</evidence>
<organism evidence="4 5">
    <name type="scientific">Ruania alba</name>
    <dbReference type="NCBI Taxonomy" id="648782"/>
    <lineage>
        <taxon>Bacteria</taxon>
        <taxon>Bacillati</taxon>
        <taxon>Actinomycetota</taxon>
        <taxon>Actinomycetes</taxon>
        <taxon>Micrococcales</taxon>
        <taxon>Ruaniaceae</taxon>
        <taxon>Ruania</taxon>
    </lineage>
</organism>
<name>A0A1H5G3Y7_9MICO</name>
<dbReference type="EMBL" id="FNTX01000001">
    <property type="protein sequence ID" value="SEE10405.1"/>
    <property type="molecule type" value="Genomic_DNA"/>
</dbReference>
<evidence type="ECO:0000256" key="1">
    <source>
        <dbReference type="ARBA" id="ARBA00023125"/>
    </source>
</evidence>
<dbReference type="Pfam" id="PF00376">
    <property type="entry name" value="MerR"/>
    <property type="match status" value="1"/>
</dbReference>
<accession>A0A1H5G3Y7</accession>
<dbReference type="CDD" id="cd00592">
    <property type="entry name" value="HTH_MerR-like"/>
    <property type="match status" value="1"/>
</dbReference>
<dbReference type="Proteomes" id="UP000199220">
    <property type="component" value="Unassembled WGS sequence"/>
</dbReference>
<dbReference type="GO" id="GO:0003677">
    <property type="term" value="F:DNA binding"/>
    <property type="evidence" value="ECO:0007669"/>
    <property type="project" value="UniProtKB-KW"/>
</dbReference>
<keyword evidence="5" id="KW-1185">Reference proteome</keyword>
<feature type="region of interest" description="Disordered" evidence="2">
    <location>
        <begin position="1"/>
        <end position="21"/>
    </location>
</feature>
<reference evidence="5" key="1">
    <citation type="submission" date="2016-10" db="EMBL/GenBank/DDBJ databases">
        <authorList>
            <person name="Varghese N."/>
            <person name="Submissions S."/>
        </authorList>
    </citation>
    <scope>NUCLEOTIDE SEQUENCE [LARGE SCALE GENOMIC DNA]</scope>
    <source>
        <strain evidence="5">DSM 21368</strain>
    </source>
</reference>
<protein>
    <submittedName>
        <fullName evidence="4">MerR family regulatory protein</fullName>
    </submittedName>
</protein>
<dbReference type="AlphaFoldDB" id="A0A1H5G3Y7"/>
<dbReference type="InterPro" id="IPR009061">
    <property type="entry name" value="DNA-bd_dom_put_sf"/>
</dbReference>
<dbReference type="PANTHER" id="PTHR30204">
    <property type="entry name" value="REDOX-CYCLING DRUG-SENSING TRANSCRIPTIONAL ACTIVATOR SOXR"/>
    <property type="match status" value="1"/>
</dbReference>
<dbReference type="PROSITE" id="PS50937">
    <property type="entry name" value="HTH_MERR_2"/>
    <property type="match status" value="1"/>
</dbReference>
<dbReference type="Gene3D" id="1.10.1660.10">
    <property type="match status" value="1"/>
</dbReference>
<sequence>MNGSAASAREDGDEQRWPFGVSRTPSMNISGALSVLKREFPAISVSKVRFLEDQGLVSPHRTPSGYRRYSLADVERLRFSLAAQRDSFLPWKVIRERLAELDAGGADLPAPGARVVSEDGELLAAPSVSGRLTIEQVAEQADCSTDRVAALAGAGLLIADASRKFPASTVQIVRLADELAQHGIDDRHLRTLRSAADRQLDLVEQIVAPVRSQRTGPSASGSRAKAHSMAAELAQTLTALHTALLKAGIDRLE</sequence>
<evidence type="ECO:0000313" key="4">
    <source>
        <dbReference type="EMBL" id="SEE10405.1"/>
    </source>
</evidence>
<proteinExistence type="predicted"/>
<gene>
    <name evidence="4" type="ORF">SAMN04488554_1533</name>
</gene>
<feature type="domain" description="HTH merR-type" evidence="3">
    <location>
        <begin position="43"/>
        <end position="79"/>
    </location>
</feature>
<dbReference type="STRING" id="648782.SAMN04488554_1533"/>
<dbReference type="GO" id="GO:0003700">
    <property type="term" value="F:DNA-binding transcription factor activity"/>
    <property type="evidence" value="ECO:0007669"/>
    <property type="project" value="InterPro"/>
</dbReference>
<evidence type="ECO:0000313" key="5">
    <source>
        <dbReference type="Proteomes" id="UP000199220"/>
    </source>
</evidence>
<dbReference type="PANTHER" id="PTHR30204:SF89">
    <property type="entry name" value="HTH MERR-TYPE DOMAIN-CONTAINING PROTEIN"/>
    <property type="match status" value="1"/>
</dbReference>
<dbReference type="SUPFAM" id="SSF46955">
    <property type="entry name" value="Putative DNA-binding domain"/>
    <property type="match status" value="1"/>
</dbReference>